<evidence type="ECO:0000313" key="1">
    <source>
        <dbReference type="EMBL" id="RGV06609.1"/>
    </source>
</evidence>
<accession>A0A412VJ37</accession>
<dbReference type="Proteomes" id="UP000285379">
    <property type="component" value="Unassembled WGS sequence"/>
</dbReference>
<protein>
    <submittedName>
        <fullName evidence="1">Uncharacterized protein</fullName>
    </submittedName>
</protein>
<evidence type="ECO:0000313" key="2">
    <source>
        <dbReference type="Proteomes" id="UP000285379"/>
    </source>
</evidence>
<proteinExistence type="predicted"/>
<sequence>MKYDIIIAIDPDTEESGVARLDTKTRSFNIQTLPFPELLDYLQCVKEGCAKNGESLIVLVEAGWLVGKSNYHNYQGRRAEKIAKNVGSNHETGRKIIEMCKHYRIEVLPHFPLKKHWKGKEGKITHEELAYFTGIKKRTNQDARDAALLAWNFAGFPIRMKV</sequence>
<dbReference type="EMBL" id="QRYT01000037">
    <property type="protein sequence ID" value="RGV06609.1"/>
    <property type="molecule type" value="Genomic_DNA"/>
</dbReference>
<comment type="caution">
    <text evidence="1">The sequence shown here is derived from an EMBL/GenBank/DDBJ whole genome shotgun (WGS) entry which is preliminary data.</text>
</comment>
<dbReference type="AlphaFoldDB" id="A0A412VJ37"/>
<reference evidence="1 2" key="1">
    <citation type="submission" date="2018-08" db="EMBL/GenBank/DDBJ databases">
        <title>A genome reference for cultivated species of the human gut microbiota.</title>
        <authorList>
            <person name="Zou Y."/>
            <person name="Xue W."/>
            <person name="Luo G."/>
        </authorList>
    </citation>
    <scope>NUCLEOTIDE SEQUENCE [LARGE SCALE GENOMIC DNA]</scope>
    <source>
        <strain evidence="1 2">AF14-8</strain>
    </source>
</reference>
<name>A0A412VJ37_PHOVU</name>
<dbReference type="RefSeq" id="WP_005778727.1">
    <property type="nucleotide sequence ID" value="NZ_QRYT01000037.1"/>
</dbReference>
<organism evidence="1 2">
    <name type="scientific">Phocaeicola vulgatus</name>
    <name type="common">Bacteroides vulgatus</name>
    <dbReference type="NCBI Taxonomy" id="821"/>
    <lineage>
        <taxon>Bacteria</taxon>
        <taxon>Pseudomonadati</taxon>
        <taxon>Bacteroidota</taxon>
        <taxon>Bacteroidia</taxon>
        <taxon>Bacteroidales</taxon>
        <taxon>Bacteroidaceae</taxon>
        <taxon>Phocaeicola</taxon>
    </lineage>
</organism>
<gene>
    <name evidence="1" type="ORF">DWW27_14755</name>
</gene>